<dbReference type="Proteomes" id="UP001430804">
    <property type="component" value="Unassembled WGS sequence"/>
</dbReference>
<keyword evidence="6" id="KW-1185">Reference proteome</keyword>
<dbReference type="CDD" id="cd08440">
    <property type="entry name" value="PBP2_LTTR_like_4"/>
    <property type="match status" value="1"/>
</dbReference>
<gene>
    <name evidence="5" type="ORF">KY465_08075</name>
</gene>
<dbReference type="RefSeq" id="WP_219201163.1">
    <property type="nucleotide sequence ID" value="NZ_JAHWQX010000002.1"/>
</dbReference>
<accession>A0ABS6WMP2</accession>
<keyword evidence="3" id="KW-0804">Transcription</keyword>
<dbReference type="InterPro" id="IPR050950">
    <property type="entry name" value="HTH-type_LysR_regulators"/>
</dbReference>
<keyword evidence="2" id="KW-0238">DNA-binding</keyword>
<dbReference type="Pfam" id="PF00126">
    <property type="entry name" value="HTH_1"/>
    <property type="match status" value="1"/>
</dbReference>
<dbReference type="PROSITE" id="PS50931">
    <property type="entry name" value="HTH_LYSR"/>
    <property type="match status" value="1"/>
</dbReference>
<evidence type="ECO:0000256" key="1">
    <source>
        <dbReference type="ARBA" id="ARBA00023015"/>
    </source>
</evidence>
<dbReference type="InterPro" id="IPR000847">
    <property type="entry name" value="LysR_HTH_N"/>
</dbReference>
<protein>
    <submittedName>
        <fullName evidence="5">LysR family transcriptional regulator</fullName>
    </submittedName>
</protein>
<evidence type="ECO:0000256" key="2">
    <source>
        <dbReference type="ARBA" id="ARBA00023125"/>
    </source>
</evidence>
<organism evidence="5 6">
    <name type="scientific">Pseudohoeflea coraliihabitans</name>
    <dbReference type="NCBI Taxonomy" id="2860393"/>
    <lineage>
        <taxon>Bacteria</taxon>
        <taxon>Pseudomonadati</taxon>
        <taxon>Pseudomonadota</taxon>
        <taxon>Alphaproteobacteria</taxon>
        <taxon>Hyphomicrobiales</taxon>
        <taxon>Rhizobiaceae</taxon>
        <taxon>Pseudohoeflea</taxon>
    </lineage>
</organism>
<evidence type="ECO:0000313" key="6">
    <source>
        <dbReference type="Proteomes" id="UP001430804"/>
    </source>
</evidence>
<evidence type="ECO:0000259" key="4">
    <source>
        <dbReference type="PROSITE" id="PS50931"/>
    </source>
</evidence>
<sequence length="304" mass="33269">MRINFEFAELEAFLVLLETRSFVAAARYLGVSQSALTRRIHKLETALGAMLFERTTRSVRPTLAAKRLQPRAQAMVENARETMHELRDDTARFAHQNRAIVTIAAVPSAIPRIVMPALRLFRTGPSEARVRILDFLAHDVTNAVAEGKADFGVSSLPVSDRSVVFEPLVDDRVVLAVLREHPLASQQSVKWETLSAHPLILPSQGSGNRALIDQAMARAQRSLFWNYEVPRTSTALELVRSGLGIAPLPRSAIPISGEGGIVTCELTHPAISRTIGLIDKTDAACSPSARRLRDMIISAGRDAA</sequence>
<evidence type="ECO:0000256" key="3">
    <source>
        <dbReference type="ARBA" id="ARBA00023163"/>
    </source>
</evidence>
<dbReference type="PANTHER" id="PTHR30419">
    <property type="entry name" value="HTH-TYPE TRANSCRIPTIONAL REGULATOR YBHD"/>
    <property type="match status" value="1"/>
</dbReference>
<name>A0ABS6WMP2_9HYPH</name>
<feature type="domain" description="HTH lysR-type" evidence="4">
    <location>
        <begin position="5"/>
        <end position="62"/>
    </location>
</feature>
<dbReference type="PANTHER" id="PTHR30419:SF8">
    <property type="entry name" value="NITROGEN ASSIMILATION TRANSCRIPTIONAL ACTIVATOR-RELATED"/>
    <property type="match status" value="1"/>
</dbReference>
<dbReference type="InterPro" id="IPR005119">
    <property type="entry name" value="LysR_subst-bd"/>
</dbReference>
<dbReference type="EMBL" id="JAHWQX010000002">
    <property type="protein sequence ID" value="MBW3097234.1"/>
    <property type="molecule type" value="Genomic_DNA"/>
</dbReference>
<dbReference type="Pfam" id="PF03466">
    <property type="entry name" value="LysR_substrate"/>
    <property type="match status" value="1"/>
</dbReference>
<evidence type="ECO:0000313" key="5">
    <source>
        <dbReference type="EMBL" id="MBW3097234.1"/>
    </source>
</evidence>
<proteinExistence type="predicted"/>
<keyword evidence="1" id="KW-0805">Transcription regulation</keyword>
<reference evidence="5" key="1">
    <citation type="submission" date="2021-07" db="EMBL/GenBank/DDBJ databases">
        <title>Pseudohoeflea marina sp. nov. a polyhydroxyalcanoate-producing bacterium.</title>
        <authorList>
            <person name="Zheng W."/>
            <person name="Yu S."/>
            <person name="Huang Y."/>
        </authorList>
    </citation>
    <scope>NUCLEOTIDE SEQUENCE</scope>
    <source>
        <strain evidence="5">DP4N28-3</strain>
    </source>
</reference>
<comment type="caution">
    <text evidence="5">The sequence shown here is derived from an EMBL/GenBank/DDBJ whole genome shotgun (WGS) entry which is preliminary data.</text>
</comment>